<feature type="transmembrane region" description="Helical" evidence="9">
    <location>
        <begin position="7"/>
        <end position="26"/>
    </location>
</feature>
<evidence type="ECO:0000256" key="1">
    <source>
        <dbReference type="ARBA" id="ARBA00002154"/>
    </source>
</evidence>
<keyword evidence="8 9" id="KW-0472">Membrane</keyword>
<dbReference type="EMBL" id="NBSK02000003">
    <property type="protein sequence ID" value="KAJ0218950.1"/>
    <property type="molecule type" value="Genomic_DNA"/>
</dbReference>
<evidence type="ECO:0000256" key="5">
    <source>
        <dbReference type="ARBA" id="ARBA00022729"/>
    </source>
</evidence>
<evidence type="ECO:0000313" key="11">
    <source>
        <dbReference type="Proteomes" id="UP000235145"/>
    </source>
</evidence>
<keyword evidence="6 9" id="KW-1133">Transmembrane helix</keyword>
<evidence type="ECO:0000256" key="3">
    <source>
        <dbReference type="ARBA" id="ARBA00008961"/>
    </source>
</evidence>
<evidence type="ECO:0000256" key="4">
    <source>
        <dbReference type="ARBA" id="ARBA00022692"/>
    </source>
</evidence>
<comment type="subcellular location">
    <subcellularLocation>
        <location evidence="2">Golgi apparatus membrane</location>
        <topology evidence="2">Single-pass type I membrane protein</topology>
    </subcellularLocation>
</comment>
<comment type="similarity">
    <text evidence="3 9">Belongs to the KISH family.</text>
</comment>
<comment type="caution">
    <text evidence="9">Lacks conserved residue(s) required for the propagation of feature annotation.</text>
</comment>
<dbReference type="AlphaFoldDB" id="A0A9R1XLA3"/>
<keyword evidence="5" id="KW-0732">Signal</keyword>
<evidence type="ECO:0000256" key="9">
    <source>
        <dbReference type="RuleBase" id="RU910717"/>
    </source>
</evidence>
<accession>A0A9R1XLA3</accession>
<gene>
    <name evidence="10" type="ORF">LSAT_V11C300106120</name>
</gene>
<keyword evidence="11" id="KW-1185">Reference proteome</keyword>
<keyword evidence="7" id="KW-0333">Golgi apparatus</keyword>
<proteinExistence type="inferred from homology"/>
<dbReference type="Pfam" id="PF06842">
    <property type="entry name" value="DUF1242"/>
    <property type="match status" value="1"/>
</dbReference>
<evidence type="ECO:0000256" key="7">
    <source>
        <dbReference type="ARBA" id="ARBA00023034"/>
    </source>
</evidence>
<evidence type="ECO:0000313" key="10">
    <source>
        <dbReference type="EMBL" id="KAJ0218950.1"/>
    </source>
</evidence>
<evidence type="ECO:0000256" key="2">
    <source>
        <dbReference type="ARBA" id="ARBA00004614"/>
    </source>
</evidence>
<sequence>MSALFNFHSFLTVVLLVICTCTFLKMQFPTILEQKTGLASPCQSLIVSNLIAIDLYFDNPGFRFRGFFWKAARIGERLSPWVAVGCLSMGVSIIFF</sequence>
<comment type="function">
    <text evidence="1 9">Involved in the early part of the secretory pathway.</text>
</comment>
<dbReference type="PANTHER" id="PTHR13229">
    <property type="entry name" value="PROTEIN KISH-A"/>
    <property type="match status" value="1"/>
</dbReference>
<dbReference type="InterPro" id="IPR009653">
    <property type="entry name" value="Ksh1"/>
</dbReference>
<evidence type="ECO:0000256" key="6">
    <source>
        <dbReference type="ARBA" id="ARBA00022989"/>
    </source>
</evidence>
<keyword evidence="4 9" id="KW-0812">Transmembrane</keyword>
<dbReference type="GO" id="GO:0009306">
    <property type="term" value="P:protein secretion"/>
    <property type="evidence" value="ECO:0000318"/>
    <property type="project" value="GO_Central"/>
</dbReference>
<name>A0A9R1XLA3_LACSA</name>
<evidence type="ECO:0000256" key="8">
    <source>
        <dbReference type="ARBA" id="ARBA00023136"/>
    </source>
</evidence>
<protein>
    <recommendedName>
        <fullName evidence="9">Protein kish</fullName>
    </recommendedName>
</protein>
<organism evidence="10 11">
    <name type="scientific">Lactuca sativa</name>
    <name type="common">Garden lettuce</name>
    <dbReference type="NCBI Taxonomy" id="4236"/>
    <lineage>
        <taxon>Eukaryota</taxon>
        <taxon>Viridiplantae</taxon>
        <taxon>Streptophyta</taxon>
        <taxon>Embryophyta</taxon>
        <taxon>Tracheophyta</taxon>
        <taxon>Spermatophyta</taxon>
        <taxon>Magnoliopsida</taxon>
        <taxon>eudicotyledons</taxon>
        <taxon>Gunneridae</taxon>
        <taxon>Pentapetalae</taxon>
        <taxon>asterids</taxon>
        <taxon>campanulids</taxon>
        <taxon>Asterales</taxon>
        <taxon>Asteraceae</taxon>
        <taxon>Cichorioideae</taxon>
        <taxon>Cichorieae</taxon>
        <taxon>Lactucinae</taxon>
        <taxon>Lactuca</taxon>
    </lineage>
</organism>
<dbReference type="GO" id="GO:0000139">
    <property type="term" value="C:Golgi membrane"/>
    <property type="evidence" value="ECO:0007669"/>
    <property type="project" value="UniProtKB-SubCell"/>
</dbReference>
<dbReference type="Proteomes" id="UP000235145">
    <property type="component" value="Unassembled WGS sequence"/>
</dbReference>
<comment type="caution">
    <text evidence="10">The sequence shown here is derived from an EMBL/GenBank/DDBJ whole genome shotgun (WGS) entry which is preliminary data.</text>
</comment>
<dbReference type="InterPro" id="IPR051523">
    <property type="entry name" value="KISH_domain"/>
</dbReference>
<reference evidence="10 11" key="1">
    <citation type="journal article" date="2017" name="Nat. Commun.">
        <title>Genome assembly with in vitro proximity ligation data and whole-genome triplication in lettuce.</title>
        <authorList>
            <person name="Reyes-Chin-Wo S."/>
            <person name="Wang Z."/>
            <person name="Yang X."/>
            <person name="Kozik A."/>
            <person name="Arikit S."/>
            <person name="Song C."/>
            <person name="Xia L."/>
            <person name="Froenicke L."/>
            <person name="Lavelle D.O."/>
            <person name="Truco M.J."/>
            <person name="Xia R."/>
            <person name="Zhu S."/>
            <person name="Xu C."/>
            <person name="Xu H."/>
            <person name="Xu X."/>
            <person name="Cox K."/>
            <person name="Korf I."/>
            <person name="Meyers B.C."/>
            <person name="Michelmore R.W."/>
        </authorList>
    </citation>
    <scope>NUCLEOTIDE SEQUENCE [LARGE SCALE GENOMIC DNA]</scope>
    <source>
        <strain evidence="11">cv. Salinas</strain>
        <tissue evidence="10">Seedlings</tissue>
    </source>
</reference>
<feature type="transmembrane region" description="Helical" evidence="9">
    <location>
        <begin position="78"/>
        <end position="95"/>
    </location>
</feature>